<dbReference type="PRINTS" id="PR01179">
    <property type="entry name" value="ODADCRBXLASE"/>
</dbReference>
<evidence type="ECO:0000256" key="1">
    <source>
        <dbReference type="ARBA" id="ARBA00001933"/>
    </source>
</evidence>
<dbReference type="Gene3D" id="3.20.20.10">
    <property type="entry name" value="Alanine racemase"/>
    <property type="match status" value="1"/>
</dbReference>
<dbReference type="PANTHER" id="PTHR43727">
    <property type="entry name" value="DIAMINOPIMELATE DECARBOXYLASE"/>
    <property type="match status" value="1"/>
</dbReference>
<name>A0ABV8TUL5_9ACTN</name>
<evidence type="ECO:0000313" key="6">
    <source>
        <dbReference type="EMBL" id="MFC4334297.1"/>
    </source>
</evidence>
<dbReference type="InterPro" id="IPR022644">
    <property type="entry name" value="De-COase2_N"/>
</dbReference>
<dbReference type="Pfam" id="PF00278">
    <property type="entry name" value="Orn_DAP_Arg_deC"/>
    <property type="match status" value="1"/>
</dbReference>
<feature type="domain" description="Orn/DAP/Arg decarboxylase 2 C-terminal" evidence="4">
    <location>
        <begin position="257"/>
        <end position="353"/>
    </location>
</feature>
<reference evidence="7" key="1">
    <citation type="journal article" date="2019" name="Int. J. Syst. Evol. Microbiol.">
        <title>The Global Catalogue of Microorganisms (GCM) 10K type strain sequencing project: providing services to taxonomists for standard genome sequencing and annotation.</title>
        <authorList>
            <consortium name="The Broad Institute Genomics Platform"/>
            <consortium name="The Broad Institute Genome Sequencing Center for Infectious Disease"/>
            <person name="Wu L."/>
            <person name="Ma J."/>
        </authorList>
    </citation>
    <scope>NUCLEOTIDE SEQUENCE [LARGE SCALE GENOMIC DNA]</scope>
    <source>
        <strain evidence="7">IBRC-M 10908</strain>
    </source>
</reference>
<dbReference type="InterPro" id="IPR000183">
    <property type="entry name" value="Orn/DAP/Arg_de-COase"/>
</dbReference>
<dbReference type="RefSeq" id="WP_380618029.1">
    <property type="nucleotide sequence ID" value="NZ_JBHSDK010000003.1"/>
</dbReference>
<dbReference type="Proteomes" id="UP001595823">
    <property type="component" value="Unassembled WGS sequence"/>
</dbReference>
<keyword evidence="7" id="KW-1185">Reference proteome</keyword>
<gene>
    <name evidence="6" type="ORF">ACFPET_03695</name>
</gene>
<evidence type="ECO:0000259" key="5">
    <source>
        <dbReference type="Pfam" id="PF02784"/>
    </source>
</evidence>
<dbReference type="EMBL" id="JBHSDK010000003">
    <property type="protein sequence ID" value="MFC4334297.1"/>
    <property type="molecule type" value="Genomic_DNA"/>
</dbReference>
<comment type="cofactor">
    <cofactor evidence="1">
        <name>pyridoxal 5'-phosphate</name>
        <dbReference type="ChEBI" id="CHEBI:597326"/>
    </cofactor>
</comment>
<proteinExistence type="inferred from homology"/>
<dbReference type="SUPFAM" id="SSF51419">
    <property type="entry name" value="PLP-binding barrel"/>
    <property type="match status" value="1"/>
</dbReference>
<dbReference type="PANTHER" id="PTHR43727:SF2">
    <property type="entry name" value="GROUP IV DECARBOXYLASE"/>
    <property type="match status" value="1"/>
</dbReference>
<dbReference type="Gene3D" id="2.40.37.10">
    <property type="entry name" value="Lyase, Ornithine Decarboxylase, Chain A, domain 1"/>
    <property type="match status" value="1"/>
</dbReference>
<evidence type="ECO:0000256" key="3">
    <source>
        <dbReference type="RuleBase" id="RU003737"/>
    </source>
</evidence>
<keyword evidence="2" id="KW-0663">Pyridoxal phosphate</keyword>
<dbReference type="SUPFAM" id="SSF50621">
    <property type="entry name" value="Alanine racemase C-terminal domain-like"/>
    <property type="match status" value="1"/>
</dbReference>
<dbReference type="InterPro" id="IPR022643">
    <property type="entry name" value="De-COase2_C"/>
</dbReference>
<organism evidence="6 7">
    <name type="scientific">Salininema proteolyticum</name>
    <dbReference type="NCBI Taxonomy" id="1607685"/>
    <lineage>
        <taxon>Bacteria</taxon>
        <taxon>Bacillati</taxon>
        <taxon>Actinomycetota</taxon>
        <taxon>Actinomycetes</taxon>
        <taxon>Glycomycetales</taxon>
        <taxon>Glycomycetaceae</taxon>
        <taxon>Salininema</taxon>
    </lineage>
</organism>
<comment type="similarity">
    <text evidence="3">Belongs to the Orn/Lys/Arg decarboxylase class-II family.</text>
</comment>
<comment type="caution">
    <text evidence="6">The sequence shown here is derived from an EMBL/GenBank/DDBJ whole genome shotgun (WGS) entry which is preliminary data.</text>
</comment>
<feature type="domain" description="Orn/DAP/Arg decarboxylase 2 N-terminal" evidence="5">
    <location>
        <begin position="26"/>
        <end position="256"/>
    </location>
</feature>
<dbReference type="InterPro" id="IPR009006">
    <property type="entry name" value="Ala_racemase/Decarboxylase_C"/>
</dbReference>
<evidence type="ECO:0000259" key="4">
    <source>
        <dbReference type="Pfam" id="PF00278"/>
    </source>
</evidence>
<evidence type="ECO:0000256" key="2">
    <source>
        <dbReference type="ARBA" id="ARBA00022898"/>
    </source>
</evidence>
<evidence type="ECO:0000313" key="7">
    <source>
        <dbReference type="Proteomes" id="UP001595823"/>
    </source>
</evidence>
<protein>
    <submittedName>
        <fullName evidence="6">Type III PLP-dependent enzyme</fullName>
    </submittedName>
</protein>
<accession>A0ABV8TUL5</accession>
<dbReference type="InterPro" id="IPR029066">
    <property type="entry name" value="PLP-binding_barrel"/>
</dbReference>
<sequence length="377" mass="40434">MHRELIEFAAGVPGPASAWIWRPAALRERAAALRRVLPSWTILYAQKANKALSDAAVDVVDGIECASREEVVRALAVGARRVAVAGPVKSPGFLRWLQGLDHPGIRLHAEGWEELRALADTGWTGPLALRVNAGEALSATATHHMQGAVPFGFSLEEAGRALRWALGNGLEVDGFAHHAMSNCLDAAEYAEHVDRALRVSADLAGDVVDLGYVNVGGGLGADPRGETIDLERLGALLPAPPAGVELACEPGRFLAAPAGYYLTEVVDLKRNGGVDFAVVRGGTHHFRLPAAWGYGHPFTVVPVERWDRPWARREVSGTVRVCGELCTPRDVLHPGRAVESLRVGDRLLMGDAGAYGLDISHTGFLSNRPPETYTVSW</sequence>
<dbReference type="Pfam" id="PF02784">
    <property type="entry name" value="Orn_Arg_deC_N"/>
    <property type="match status" value="1"/>
</dbReference>